<evidence type="ECO:0000313" key="2">
    <source>
        <dbReference type="Proteomes" id="UP000295668"/>
    </source>
</evidence>
<comment type="caution">
    <text evidence="1">The sequence shown here is derived from an EMBL/GenBank/DDBJ whole genome shotgun (WGS) entry which is preliminary data.</text>
</comment>
<evidence type="ECO:0000313" key="1">
    <source>
        <dbReference type="EMBL" id="TDG35517.1"/>
    </source>
</evidence>
<dbReference type="OrthoDB" id="800012at2"/>
<protein>
    <submittedName>
        <fullName evidence="1">Uncharacterized protein</fullName>
    </submittedName>
</protein>
<dbReference type="RefSeq" id="WP_133263132.1">
    <property type="nucleotide sequence ID" value="NZ_SJCY01000009.1"/>
</dbReference>
<keyword evidence="2" id="KW-1185">Reference proteome</keyword>
<proteinExistence type="predicted"/>
<dbReference type="EMBL" id="SJCY01000009">
    <property type="protein sequence ID" value="TDG35517.1"/>
    <property type="molecule type" value="Genomic_DNA"/>
</dbReference>
<gene>
    <name evidence="1" type="ORF">EZJ43_12905</name>
</gene>
<organism evidence="1 2">
    <name type="scientific">Pedobacter changchengzhani</name>
    <dbReference type="NCBI Taxonomy" id="2529274"/>
    <lineage>
        <taxon>Bacteria</taxon>
        <taxon>Pseudomonadati</taxon>
        <taxon>Bacteroidota</taxon>
        <taxon>Sphingobacteriia</taxon>
        <taxon>Sphingobacteriales</taxon>
        <taxon>Sphingobacteriaceae</taxon>
        <taxon>Pedobacter</taxon>
    </lineage>
</organism>
<name>A0A4R5MIR1_9SPHI</name>
<dbReference type="AlphaFoldDB" id="A0A4R5MIR1"/>
<dbReference type="Proteomes" id="UP000295668">
    <property type="component" value="Unassembled WGS sequence"/>
</dbReference>
<reference evidence="1 2" key="1">
    <citation type="submission" date="2019-02" db="EMBL/GenBank/DDBJ databases">
        <title>Pedobacter sp. nov., a novel speices isolated from soil of pinguins habitat in Antarcitica.</title>
        <authorList>
            <person name="He R.-H."/>
        </authorList>
    </citation>
    <scope>NUCLEOTIDE SEQUENCE [LARGE SCALE GENOMIC DNA]</scope>
    <source>
        <strain evidence="1 2">E01020</strain>
    </source>
</reference>
<accession>A0A4R5MIR1</accession>
<sequence length="266" mass="30341">MNSRIVGNLSPNQTDYYNSDNKWLWNTSFVDLDTASETIPVPKRFIKSMNADTVIIRLATDSLAKAQRRDTIRYNGKLYSCLYAIAVKKDLGAIWLSYNYEAGKLKEGLKEVYRTWGMAKFRPDSDMKRGDKDSTTIFFGKFRHLNTPAVLRKDSLMIAKVLQIDPYRFEDKILSANFQLYQKGYDQCIKIADAAIKTYLDLKAQPGNLIKNEVNTNRQIGSFYFMKGSALQGLKDDEHAKIAFVAAKNLGYPIPPEIESFIGQKE</sequence>